<dbReference type="FunCoup" id="A0A6I9SVW8">
    <property type="interactions" value="522"/>
</dbReference>
<accession>A0A6I9SVW8</accession>
<evidence type="ECO:0000313" key="3">
    <source>
        <dbReference type="RefSeq" id="XP_011074850.1"/>
    </source>
</evidence>
<dbReference type="Gramene" id="SIN_1008932.t">
    <property type="protein sequence ID" value="SIN_1008932.t"/>
    <property type="gene ID" value="SIN_1008932"/>
</dbReference>
<protein>
    <submittedName>
        <fullName evidence="3">Uncharacterized protein LOC105159471</fullName>
    </submittedName>
</protein>
<evidence type="ECO:0000313" key="2">
    <source>
        <dbReference type="Proteomes" id="UP000504604"/>
    </source>
</evidence>
<dbReference type="PANTHER" id="PTHR35995">
    <property type="entry name" value="OS04G0690500 PROTEIN"/>
    <property type="match status" value="1"/>
</dbReference>
<dbReference type="Proteomes" id="UP000504604">
    <property type="component" value="Linkage group LG3"/>
</dbReference>
<dbReference type="PANTHER" id="PTHR35995:SF1">
    <property type="entry name" value="OS04G0690500 PROTEIN"/>
    <property type="match status" value="1"/>
</dbReference>
<dbReference type="GeneID" id="105159471"/>
<dbReference type="RefSeq" id="XP_011074850.1">
    <property type="nucleotide sequence ID" value="XM_011076548.2"/>
</dbReference>
<organism evidence="2 3">
    <name type="scientific">Sesamum indicum</name>
    <name type="common">Oriental sesame</name>
    <name type="synonym">Sesamum orientale</name>
    <dbReference type="NCBI Taxonomy" id="4182"/>
    <lineage>
        <taxon>Eukaryota</taxon>
        <taxon>Viridiplantae</taxon>
        <taxon>Streptophyta</taxon>
        <taxon>Embryophyta</taxon>
        <taxon>Tracheophyta</taxon>
        <taxon>Spermatophyta</taxon>
        <taxon>Magnoliopsida</taxon>
        <taxon>eudicotyledons</taxon>
        <taxon>Gunneridae</taxon>
        <taxon>Pentapetalae</taxon>
        <taxon>asterids</taxon>
        <taxon>lamiids</taxon>
        <taxon>Lamiales</taxon>
        <taxon>Pedaliaceae</taxon>
        <taxon>Sesamum</taxon>
    </lineage>
</organism>
<feature type="region of interest" description="Disordered" evidence="1">
    <location>
        <begin position="77"/>
        <end position="97"/>
    </location>
</feature>
<proteinExistence type="predicted"/>
<evidence type="ECO:0000256" key="1">
    <source>
        <dbReference type="SAM" id="MobiDB-lite"/>
    </source>
</evidence>
<dbReference type="InParanoid" id="A0A6I9SVW8"/>
<sequence length="209" mass="24266">MNECRLDARRSSWCYFHPTQLVIGICPLCLNERLLVLASKQAHLHLTHKLFRATPKRAPLALTKIFALTTLLNRQDTKQQKPDHHHYHSHTSSTSPEDSFISIKFEENGVASWDKGKISEMPHDRQSEVLSLNDSWENKGKKIKTVVEHGKPRATLRWRRRIGQLLQLMIRWKRSSKANMCHVGTKQLEGGSRVKYGWVKTLTKRRAKE</sequence>
<dbReference type="InterPro" id="IPR008004">
    <property type="entry name" value="OCTOPUS-like"/>
</dbReference>
<dbReference type="OrthoDB" id="1924480at2759"/>
<name>A0A6I9SVW8_SESIN</name>
<reference evidence="3" key="1">
    <citation type="submission" date="2025-08" db="UniProtKB">
        <authorList>
            <consortium name="RefSeq"/>
        </authorList>
    </citation>
    <scope>IDENTIFICATION</scope>
</reference>
<keyword evidence="2" id="KW-1185">Reference proteome</keyword>
<dbReference type="Pfam" id="PF05340">
    <property type="entry name" value="DUF740"/>
    <property type="match status" value="1"/>
</dbReference>
<gene>
    <name evidence="3" type="primary">LOC105159471</name>
</gene>
<dbReference type="AlphaFoldDB" id="A0A6I9SVW8"/>
<dbReference type="KEGG" id="sind:105159471"/>